<dbReference type="CDD" id="cd09008">
    <property type="entry name" value="MTAN"/>
    <property type="match status" value="1"/>
</dbReference>
<dbReference type="PANTHER" id="PTHR46994:SF1">
    <property type="entry name" value="5'-METHYLTHIOADENOSINE NUCLEOSIDASE"/>
    <property type="match status" value="1"/>
</dbReference>
<evidence type="ECO:0000313" key="3">
    <source>
        <dbReference type="Proteomes" id="UP001341281"/>
    </source>
</evidence>
<dbReference type="AlphaFoldDB" id="A0AAQ3TF01"/>
<dbReference type="EMBL" id="CP144748">
    <property type="protein sequence ID" value="WVZ71345.1"/>
    <property type="molecule type" value="Genomic_DNA"/>
</dbReference>
<sequence>MAPPPPPPPPSEQPATAAAGAAEAGLISKVLIVMAMEAEAMPLVHNFKLVEAPADESTFHKGAPWLRYHGNYKGLHIDLVRPGKDTVYGVDSVGTLPAALLTYSSVQTLKPDLIVNAGTAGGFNAKGAKVGDVYLASDVAFHDRRIPIPVFDMYGVGARKTFGTPNILKELNLKAGKLSTGNSLDMSPKDEEMIRSNDATIKDMEGAAVAYIADMFSTPMIFVKAVTDIVDGEKPTAEEFLMNLITVTATLELAVVKVIDFISGKCLSDL</sequence>
<dbReference type="InterPro" id="IPR044580">
    <property type="entry name" value="MTAN"/>
</dbReference>
<dbReference type="GO" id="GO:0008930">
    <property type="term" value="F:methylthioadenosine nucleosidase activity"/>
    <property type="evidence" value="ECO:0007669"/>
    <property type="project" value="InterPro"/>
</dbReference>
<name>A0AAQ3TF01_PASNO</name>
<dbReference type="InterPro" id="IPR035994">
    <property type="entry name" value="Nucleoside_phosphorylase_sf"/>
</dbReference>
<evidence type="ECO:0000259" key="1">
    <source>
        <dbReference type="Pfam" id="PF01048"/>
    </source>
</evidence>
<dbReference type="Proteomes" id="UP001341281">
    <property type="component" value="Chromosome 04"/>
</dbReference>
<proteinExistence type="predicted"/>
<evidence type="ECO:0000313" key="2">
    <source>
        <dbReference type="EMBL" id="WVZ71345.1"/>
    </source>
</evidence>
<dbReference type="SUPFAM" id="SSF53167">
    <property type="entry name" value="Purine and uridine phosphorylases"/>
    <property type="match status" value="1"/>
</dbReference>
<protein>
    <recommendedName>
        <fullName evidence="1">Nucleoside phosphorylase domain-containing protein</fullName>
    </recommendedName>
</protein>
<dbReference type="GO" id="GO:0019509">
    <property type="term" value="P:L-methionine salvage from methylthioadenosine"/>
    <property type="evidence" value="ECO:0007669"/>
    <property type="project" value="InterPro"/>
</dbReference>
<organism evidence="2 3">
    <name type="scientific">Paspalum notatum var. saurae</name>
    <dbReference type="NCBI Taxonomy" id="547442"/>
    <lineage>
        <taxon>Eukaryota</taxon>
        <taxon>Viridiplantae</taxon>
        <taxon>Streptophyta</taxon>
        <taxon>Embryophyta</taxon>
        <taxon>Tracheophyta</taxon>
        <taxon>Spermatophyta</taxon>
        <taxon>Magnoliopsida</taxon>
        <taxon>Liliopsida</taxon>
        <taxon>Poales</taxon>
        <taxon>Poaceae</taxon>
        <taxon>PACMAD clade</taxon>
        <taxon>Panicoideae</taxon>
        <taxon>Andropogonodae</taxon>
        <taxon>Paspaleae</taxon>
        <taxon>Paspalinae</taxon>
        <taxon>Paspalum</taxon>
    </lineage>
</organism>
<accession>A0AAQ3TF01</accession>
<keyword evidence="3" id="KW-1185">Reference proteome</keyword>
<dbReference type="Gene3D" id="3.40.50.1580">
    <property type="entry name" value="Nucleoside phosphorylase domain"/>
    <property type="match status" value="1"/>
</dbReference>
<dbReference type="GO" id="GO:0009116">
    <property type="term" value="P:nucleoside metabolic process"/>
    <property type="evidence" value="ECO:0007669"/>
    <property type="project" value="InterPro"/>
</dbReference>
<reference evidence="2 3" key="1">
    <citation type="submission" date="2024-02" db="EMBL/GenBank/DDBJ databases">
        <title>High-quality chromosome-scale genome assembly of Pensacola bahiagrass (Paspalum notatum Flugge var. saurae).</title>
        <authorList>
            <person name="Vega J.M."/>
            <person name="Podio M."/>
            <person name="Orjuela J."/>
            <person name="Siena L.A."/>
            <person name="Pessino S.C."/>
            <person name="Combes M.C."/>
            <person name="Mariac C."/>
            <person name="Albertini E."/>
            <person name="Pupilli F."/>
            <person name="Ortiz J.P.A."/>
            <person name="Leblanc O."/>
        </authorList>
    </citation>
    <scope>NUCLEOTIDE SEQUENCE [LARGE SCALE GENOMIC DNA]</scope>
    <source>
        <strain evidence="2">R1</strain>
        <tissue evidence="2">Leaf</tissue>
    </source>
</reference>
<feature type="domain" description="Nucleoside phosphorylase" evidence="1">
    <location>
        <begin position="29"/>
        <end position="259"/>
    </location>
</feature>
<dbReference type="PANTHER" id="PTHR46994">
    <property type="entry name" value="5'-METHYLTHIOADENOSINE/S-ADENOSYLHOMOCYSTEINE NUCLEOSIDASE 1"/>
    <property type="match status" value="1"/>
</dbReference>
<dbReference type="Pfam" id="PF01048">
    <property type="entry name" value="PNP_UDP_1"/>
    <property type="match status" value="1"/>
</dbReference>
<gene>
    <name evidence="2" type="ORF">U9M48_019939</name>
</gene>
<dbReference type="InterPro" id="IPR000845">
    <property type="entry name" value="Nucleoside_phosphorylase_d"/>
</dbReference>